<dbReference type="InterPro" id="IPR003593">
    <property type="entry name" value="AAA+_ATPase"/>
</dbReference>
<evidence type="ECO:0000256" key="1">
    <source>
        <dbReference type="ARBA" id="ARBA00022448"/>
    </source>
</evidence>
<organism evidence="5 6">
    <name type="scientific">Thiothrix eikelboomii</name>
    <dbReference type="NCBI Taxonomy" id="92487"/>
    <lineage>
        <taxon>Bacteria</taxon>
        <taxon>Pseudomonadati</taxon>
        <taxon>Pseudomonadota</taxon>
        <taxon>Gammaproteobacteria</taxon>
        <taxon>Thiotrichales</taxon>
        <taxon>Thiotrichaceae</taxon>
        <taxon>Thiothrix</taxon>
    </lineage>
</organism>
<dbReference type="InterPro" id="IPR017871">
    <property type="entry name" value="ABC_transporter-like_CS"/>
</dbReference>
<evidence type="ECO:0000313" key="6">
    <source>
        <dbReference type="Proteomes" id="UP000190460"/>
    </source>
</evidence>
<dbReference type="PROSITE" id="PS50893">
    <property type="entry name" value="ABC_TRANSPORTER_2"/>
    <property type="match status" value="1"/>
</dbReference>
<reference evidence="5 6" key="1">
    <citation type="submission" date="2017-02" db="EMBL/GenBank/DDBJ databases">
        <authorList>
            <person name="Peterson S.W."/>
        </authorList>
    </citation>
    <scope>NUCLEOTIDE SEQUENCE [LARGE SCALE GENOMIC DNA]</scope>
    <source>
        <strain evidence="5 6">ATCC 49788</strain>
    </source>
</reference>
<dbReference type="CDD" id="cd03257">
    <property type="entry name" value="ABC_NikE_OppD_transporters"/>
    <property type="match status" value="1"/>
</dbReference>
<keyword evidence="6" id="KW-1185">Reference proteome</keyword>
<dbReference type="GO" id="GO:0055085">
    <property type="term" value="P:transmembrane transport"/>
    <property type="evidence" value="ECO:0007669"/>
    <property type="project" value="UniProtKB-ARBA"/>
</dbReference>
<dbReference type="OrthoDB" id="9784450at2"/>
<proteinExistence type="predicted"/>
<dbReference type="RefSeq" id="WP_078923253.1">
    <property type="nucleotide sequence ID" value="NZ_FUYB01000015.1"/>
</dbReference>
<dbReference type="Proteomes" id="UP000190460">
    <property type="component" value="Unassembled WGS sequence"/>
</dbReference>
<keyword evidence="1" id="KW-0813">Transport</keyword>
<dbReference type="SUPFAM" id="SSF52540">
    <property type="entry name" value="P-loop containing nucleoside triphosphate hydrolases"/>
    <property type="match status" value="1"/>
</dbReference>
<sequence length="340" mass="37519">MAEVLRAVNLQQVYAARQGLFQKSLSVHALNGVSFSLNAGETLAVVGESGCGKSTLARALTLIETPSAGELWLAGELVDTQKKPEAALRQRIQMVFQNPYGSLNPRKTIQQMLEEPLLLNTQLSREQRRQAVSTMMERVGLRPEFAERYPHMFSGGQRQRIAIARALMLKPQVVVLDEPVSALDLSVRAQILNLLTELQQDLGLAYVFISHDLSVVQRIADAVMVMYFGRAVEYADAKTIFSHPQHPYTQALFSATPVAEVGEKRERIHLQGEPPSPLHPPPGCPFGPRCAYVQAICRQQLPHLRTLNQAWVACVRAEAINASSLPNTSAKSLLHSHAPP</sequence>
<dbReference type="InterPro" id="IPR027417">
    <property type="entry name" value="P-loop_NTPase"/>
</dbReference>
<protein>
    <submittedName>
        <fullName evidence="5">Dipeptide transport system ATP-binding protein</fullName>
    </submittedName>
</protein>
<dbReference type="InterPro" id="IPR003439">
    <property type="entry name" value="ABC_transporter-like_ATP-bd"/>
</dbReference>
<dbReference type="PANTHER" id="PTHR43776">
    <property type="entry name" value="TRANSPORT ATP-BINDING PROTEIN"/>
    <property type="match status" value="1"/>
</dbReference>
<dbReference type="Pfam" id="PF08352">
    <property type="entry name" value="oligo_HPY"/>
    <property type="match status" value="1"/>
</dbReference>
<dbReference type="Pfam" id="PF00005">
    <property type="entry name" value="ABC_tran"/>
    <property type="match status" value="1"/>
</dbReference>
<dbReference type="NCBIfam" id="NF008453">
    <property type="entry name" value="PRK11308.1"/>
    <property type="match status" value="1"/>
</dbReference>
<dbReference type="EMBL" id="FUYB01000015">
    <property type="protein sequence ID" value="SKA87156.1"/>
    <property type="molecule type" value="Genomic_DNA"/>
</dbReference>
<dbReference type="PROSITE" id="PS00211">
    <property type="entry name" value="ABC_TRANSPORTER_1"/>
    <property type="match status" value="1"/>
</dbReference>
<dbReference type="FunFam" id="3.40.50.300:FF:000016">
    <property type="entry name" value="Oligopeptide ABC transporter ATP-binding component"/>
    <property type="match status" value="1"/>
</dbReference>
<name>A0A1T4XCA4_9GAMM</name>
<gene>
    <name evidence="5" type="ORF">SAMN02745130_02802</name>
</gene>
<dbReference type="AlphaFoldDB" id="A0A1T4XCA4"/>
<accession>A0A1T4XCA4</accession>
<dbReference type="SMART" id="SM00382">
    <property type="entry name" value="AAA"/>
    <property type="match status" value="1"/>
</dbReference>
<evidence type="ECO:0000256" key="3">
    <source>
        <dbReference type="ARBA" id="ARBA00022840"/>
    </source>
</evidence>
<dbReference type="GO" id="GO:0015833">
    <property type="term" value="P:peptide transport"/>
    <property type="evidence" value="ECO:0007669"/>
    <property type="project" value="InterPro"/>
</dbReference>
<dbReference type="Gene3D" id="3.40.50.300">
    <property type="entry name" value="P-loop containing nucleotide triphosphate hydrolases"/>
    <property type="match status" value="1"/>
</dbReference>
<keyword evidence="3 5" id="KW-0067">ATP-binding</keyword>
<feature type="domain" description="ABC transporter" evidence="4">
    <location>
        <begin position="8"/>
        <end position="253"/>
    </location>
</feature>
<evidence type="ECO:0000313" key="5">
    <source>
        <dbReference type="EMBL" id="SKA87156.1"/>
    </source>
</evidence>
<dbReference type="InterPro" id="IPR050319">
    <property type="entry name" value="ABC_transp_ATP-bind"/>
</dbReference>
<dbReference type="InterPro" id="IPR013563">
    <property type="entry name" value="Oligopep_ABC_C"/>
</dbReference>
<keyword evidence="2" id="KW-0547">Nucleotide-binding</keyword>
<dbReference type="GO" id="GO:0016887">
    <property type="term" value="F:ATP hydrolysis activity"/>
    <property type="evidence" value="ECO:0007669"/>
    <property type="project" value="InterPro"/>
</dbReference>
<evidence type="ECO:0000259" key="4">
    <source>
        <dbReference type="PROSITE" id="PS50893"/>
    </source>
</evidence>
<dbReference type="STRING" id="92487.SAMN02745130_02802"/>
<dbReference type="NCBIfam" id="TIGR01727">
    <property type="entry name" value="oligo_HPY"/>
    <property type="match status" value="1"/>
</dbReference>
<dbReference type="GO" id="GO:0005524">
    <property type="term" value="F:ATP binding"/>
    <property type="evidence" value="ECO:0007669"/>
    <property type="project" value="UniProtKB-KW"/>
</dbReference>
<evidence type="ECO:0000256" key="2">
    <source>
        <dbReference type="ARBA" id="ARBA00022741"/>
    </source>
</evidence>
<dbReference type="PANTHER" id="PTHR43776:SF6">
    <property type="entry name" value="DIPEPTIDE TRANSPORT ATP-BINDING PROTEIN DPPF"/>
    <property type="match status" value="1"/>
</dbReference>